<dbReference type="InterPro" id="IPR004088">
    <property type="entry name" value="KH_dom_type_1"/>
</dbReference>
<evidence type="ECO:0000313" key="5">
    <source>
        <dbReference type="EMBL" id="KAG0716607.1"/>
    </source>
</evidence>
<evidence type="ECO:0000313" key="6">
    <source>
        <dbReference type="Proteomes" id="UP000770661"/>
    </source>
</evidence>
<evidence type="ECO:0000256" key="1">
    <source>
        <dbReference type="PROSITE-ProRule" id="PRU00117"/>
    </source>
</evidence>
<dbReference type="SUPFAM" id="SSF56112">
    <property type="entry name" value="Protein kinase-like (PK-like)"/>
    <property type="match status" value="1"/>
</dbReference>
<feature type="compositionally biased region" description="Basic residues" evidence="2">
    <location>
        <begin position="139"/>
        <end position="149"/>
    </location>
</feature>
<keyword evidence="3" id="KW-0472">Membrane</keyword>
<dbReference type="Gene3D" id="3.30.1370.10">
    <property type="entry name" value="K Homology domain, type 1"/>
    <property type="match status" value="1"/>
</dbReference>
<comment type="caution">
    <text evidence="5">The sequence shown here is derived from an EMBL/GenBank/DDBJ whole genome shotgun (WGS) entry which is preliminary data.</text>
</comment>
<protein>
    <recommendedName>
        <fullName evidence="4">Protein kinase domain-containing protein</fullName>
    </recommendedName>
</protein>
<keyword evidence="3" id="KW-1133">Transmembrane helix</keyword>
<dbReference type="InterPro" id="IPR011009">
    <property type="entry name" value="Kinase-like_dom_sf"/>
</dbReference>
<gene>
    <name evidence="5" type="ORF">GWK47_009244</name>
</gene>
<dbReference type="EMBL" id="JACEEZ010018714">
    <property type="protein sequence ID" value="KAG0716607.1"/>
    <property type="molecule type" value="Genomic_DNA"/>
</dbReference>
<accession>A0A8J4XZ81</accession>
<dbReference type="SUPFAM" id="SSF54791">
    <property type="entry name" value="Eukaryotic type KH-domain (KH-domain type I)"/>
    <property type="match status" value="1"/>
</dbReference>
<dbReference type="PROSITE" id="PS50084">
    <property type="entry name" value="KH_TYPE_1"/>
    <property type="match status" value="1"/>
</dbReference>
<dbReference type="GO" id="GO:0005524">
    <property type="term" value="F:ATP binding"/>
    <property type="evidence" value="ECO:0007669"/>
    <property type="project" value="InterPro"/>
</dbReference>
<dbReference type="Proteomes" id="UP000770661">
    <property type="component" value="Unassembled WGS sequence"/>
</dbReference>
<organism evidence="5 6">
    <name type="scientific">Chionoecetes opilio</name>
    <name type="common">Atlantic snow crab</name>
    <name type="synonym">Cancer opilio</name>
    <dbReference type="NCBI Taxonomy" id="41210"/>
    <lineage>
        <taxon>Eukaryota</taxon>
        <taxon>Metazoa</taxon>
        <taxon>Ecdysozoa</taxon>
        <taxon>Arthropoda</taxon>
        <taxon>Crustacea</taxon>
        <taxon>Multicrustacea</taxon>
        <taxon>Malacostraca</taxon>
        <taxon>Eumalacostraca</taxon>
        <taxon>Eucarida</taxon>
        <taxon>Decapoda</taxon>
        <taxon>Pleocyemata</taxon>
        <taxon>Brachyura</taxon>
        <taxon>Eubrachyura</taxon>
        <taxon>Majoidea</taxon>
        <taxon>Majidae</taxon>
        <taxon>Chionoecetes</taxon>
    </lineage>
</organism>
<proteinExistence type="predicted"/>
<dbReference type="InterPro" id="IPR004087">
    <property type="entry name" value="KH_dom"/>
</dbReference>
<reference evidence="5" key="1">
    <citation type="submission" date="2020-07" db="EMBL/GenBank/DDBJ databases">
        <title>The High-quality genome of the commercially important snow crab, Chionoecetes opilio.</title>
        <authorList>
            <person name="Jeong J.-H."/>
            <person name="Ryu S."/>
        </authorList>
    </citation>
    <scope>NUCLEOTIDE SEQUENCE</scope>
    <source>
        <strain evidence="5">MADBK_172401_WGS</strain>
        <tissue evidence="5">Digestive gland</tissue>
    </source>
</reference>
<dbReference type="PROSITE" id="PS50011">
    <property type="entry name" value="PROTEIN_KINASE_DOM"/>
    <property type="match status" value="1"/>
</dbReference>
<feature type="compositionally biased region" description="Pro residues" evidence="2">
    <location>
        <begin position="221"/>
        <end position="237"/>
    </location>
</feature>
<dbReference type="Gene3D" id="1.10.510.10">
    <property type="entry name" value="Transferase(Phosphotransferase) domain 1"/>
    <property type="match status" value="1"/>
</dbReference>
<feature type="compositionally biased region" description="Basic and acidic residues" evidence="2">
    <location>
        <begin position="74"/>
        <end position="86"/>
    </location>
</feature>
<dbReference type="InterPro" id="IPR000719">
    <property type="entry name" value="Prot_kinase_dom"/>
</dbReference>
<keyword evidence="3" id="KW-0812">Transmembrane</keyword>
<dbReference type="OrthoDB" id="6375533at2759"/>
<dbReference type="AlphaFoldDB" id="A0A8J4XZ81"/>
<evidence type="ECO:0000256" key="2">
    <source>
        <dbReference type="SAM" id="MobiDB-lite"/>
    </source>
</evidence>
<keyword evidence="6" id="KW-1185">Reference proteome</keyword>
<feature type="transmembrane region" description="Helical" evidence="3">
    <location>
        <begin position="547"/>
        <end position="566"/>
    </location>
</feature>
<dbReference type="GO" id="GO:0010468">
    <property type="term" value="P:regulation of gene expression"/>
    <property type="evidence" value="ECO:0007669"/>
    <property type="project" value="UniProtKB-ARBA"/>
</dbReference>
<dbReference type="GO" id="GO:0003723">
    <property type="term" value="F:RNA binding"/>
    <property type="evidence" value="ECO:0007669"/>
    <property type="project" value="UniProtKB-UniRule"/>
</dbReference>
<keyword evidence="1" id="KW-0694">RNA-binding</keyword>
<dbReference type="Pfam" id="PF00013">
    <property type="entry name" value="KH_1"/>
    <property type="match status" value="1"/>
</dbReference>
<feature type="region of interest" description="Disordered" evidence="2">
    <location>
        <begin position="112"/>
        <end position="237"/>
    </location>
</feature>
<dbReference type="InterPro" id="IPR036612">
    <property type="entry name" value="KH_dom_type_1_sf"/>
</dbReference>
<feature type="domain" description="Protein kinase" evidence="4">
    <location>
        <begin position="563"/>
        <end position="695"/>
    </location>
</feature>
<feature type="compositionally biased region" description="Basic and acidic residues" evidence="2">
    <location>
        <begin position="172"/>
        <end position="183"/>
    </location>
</feature>
<evidence type="ECO:0000256" key="3">
    <source>
        <dbReference type="SAM" id="Phobius"/>
    </source>
</evidence>
<dbReference type="GO" id="GO:0004672">
    <property type="term" value="F:protein kinase activity"/>
    <property type="evidence" value="ECO:0007669"/>
    <property type="project" value="InterPro"/>
</dbReference>
<evidence type="ECO:0000259" key="4">
    <source>
        <dbReference type="PROSITE" id="PS50011"/>
    </source>
</evidence>
<name>A0A8J4XZ81_CHIOP</name>
<sequence>MTPKTEEKRVTEETQEAKEAKCGCCAGLKKAFRTLPKLCRRKCCGNRRRKDAVESVEVLVLNVKTEQQGSPSLPEEHSNHHQEHSAEVLSEPCLVVPQETCLSEPLLDAHKRKNAGASRVDGIRGQRRTPSRTHVQQPQRKKVRRRRRRVRDDQEQDDGLGWQVVCRKKQKKTVDKDSVEKQPAKAVQATTSEANGAPEDIAAPEATTVKATGRRRRPRPRPSPTRPPGRVRVPPPHDTLSQEVVLRGLKTQVSAAAKELTRHLQDIEVKTREAAERRRQRQAACVAVVEVATDLRRHVVGPGGAALLKLAQEHPGVRVTVPPPTDTTTKTVTIRGPPAQVAAVKDTIATRLQVAQQRWEQQRQQRLQWQKAASTVATTASIASAVAATPTTAAATSPRQKCSPCHCPDNHCHDHRGCPEPLPLPLQPPPPPRHRVHGVTLAMESADLRVEYIGNGNPAFKIKAKIGCITTEDAMTGWAQPCGEGDSTSPVTIEGVCTVRMIEIEDSQRFLPFVGEKMVADRYGEYTVCMTKLLRRAQLVRFVVRRAAVVVAGVVAALLWLLWLLWRPRRDGGYGAVWQVAYKGKDAVVKKFKYDADRKIMLQETRVMLDLEGAGGAPRLLAVCQKPLALVQEFVGKTYDHYFKACSIHGLLNSLASICQRLNEVHAKGFVHNDSKANNITYISTRRRRPGHPYH</sequence>
<dbReference type="SMART" id="SM00322">
    <property type="entry name" value="KH"/>
    <property type="match status" value="1"/>
</dbReference>
<feature type="region of interest" description="Disordered" evidence="2">
    <location>
        <begin position="65"/>
        <end position="87"/>
    </location>
</feature>